<organism evidence="2 3">
    <name type="scientific">Enhygromyxa salina</name>
    <dbReference type="NCBI Taxonomy" id="215803"/>
    <lineage>
        <taxon>Bacteria</taxon>
        <taxon>Pseudomonadati</taxon>
        <taxon>Myxococcota</taxon>
        <taxon>Polyangia</taxon>
        <taxon>Nannocystales</taxon>
        <taxon>Nannocystaceae</taxon>
        <taxon>Enhygromyxa</taxon>
    </lineage>
</organism>
<sequence>MYRRPHRPRLSRSKPLVGCRRLLGAAAMMAASLVSPEAVAAEPLGTTLLGAPRMSWRMPPPLNLQPERARLVLNLPPEWMPAPDFGILGVPLDPSIDWEFRRAQRMTRATIGTSVRLQISDPAHSIHFGLRLMPRAAIAVLRFDPTARLH</sequence>
<dbReference type="AlphaFoldDB" id="A0A2S9XXT3"/>
<keyword evidence="3" id="KW-1185">Reference proteome</keyword>
<dbReference type="Proteomes" id="UP000237968">
    <property type="component" value="Unassembled WGS sequence"/>
</dbReference>
<reference evidence="2 3" key="1">
    <citation type="submission" date="2018-03" db="EMBL/GenBank/DDBJ databases">
        <title>Draft Genome Sequences of the Obligatory Marine Myxobacteria Enhygromyxa salina SWB005.</title>
        <authorList>
            <person name="Poehlein A."/>
            <person name="Moghaddam J.A."/>
            <person name="Harms H."/>
            <person name="Alanjari M."/>
            <person name="Koenig G.M."/>
            <person name="Daniel R."/>
            <person name="Schaeberle T.F."/>
        </authorList>
    </citation>
    <scope>NUCLEOTIDE SEQUENCE [LARGE SCALE GENOMIC DNA]</scope>
    <source>
        <strain evidence="2 3">SWB005</strain>
    </source>
</reference>
<dbReference type="EMBL" id="PVNK01000153">
    <property type="protein sequence ID" value="PRP97540.1"/>
    <property type="molecule type" value="Genomic_DNA"/>
</dbReference>
<keyword evidence="1" id="KW-0732">Signal</keyword>
<accession>A0A2S9XXT3</accession>
<gene>
    <name evidence="2" type="ORF">ENSA5_33370</name>
</gene>
<feature type="chain" id="PRO_5015705494" evidence="1">
    <location>
        <begin position="41"/>
        <end position="150"/>
    </location>
</feature>
<feature type="signal peptide" evidence="1">
    <location>
        <begin position="1"/>
        <end position="40"/>
    </location>
</feature>
<comment type="caution">
    <text evidence="2">The sequence shown here is derived from an EMBL/GenBank/DDBJ whole genome shotgun (WGS) entry which is preliminary data.</text>
</comment>
<evidence type="ECO:0000313" key="3">
    <source>
        <dbReference type="Proteomes" id="UP000237968"/>
    </source>
</evidence>
<evidence type="ECO:0000256" key="1">
    <source>
        <dbReference type="SAM" id="SignalP"/>
    </source>
</evidence>
<protein>
    <submittedName>
        <fullName evidence="2">Uncharacterized protein</fullName>
    </submittedName>
</protein>
<evidence type="ECO:0000313" key="2">
    <source>
        <dbReference type="EMBL" id="PRP97540.1"/>
    </source>
</evidence>
<proteinExistence type="predicted"/>
<name>A0A2S9XXT3_9BACT</name>